<dbReference type="Proteomes" id="UP000245207">
    <property type="component" value="Unassembled WGS sequence"/>
</dbReference>
<name>A0A2U1L355_ARTAN</name>
<comment type="caution">
    <text evidence="2">The sequence shown here is derived from an EMBL/GenBank/DDBJ whole genome shotgun (WGS) entry which is preliminary data.</text>
</comment>
<feature type="signal peptide" evidence="1">
    <location>
        <begin position="1"/>
        <end position="25"/>
    </location>
</feature>
<protein>
    <submittedName>
        <fullName evidence="2">3'-5' exonuclease domain-containing protein</fullName>
    </submittedName>
</protein>
<evidence type="ECO:0000313" key="2">
    <source>
        <dbReference type="EMBL" id="PWA43426.1"/>
    </source>
</evidence>
<feature type="chain" id="PRO_5015483335" evidence="1">
    <location>
        <begin position="26"/>
        <end position="122"/>
    </location>
</feature>
<accession>A0A2U1L355</accession>
<dbReference type="AlphaFoldDB" id="A0A2U1L355"/>
<gene>
    <name evidence="2" type="ORF">CTI12_AA536340</name>
</gene>
<evidence type="ECO:0000313" key="3">
    <source>
        <dbReference type="Proteomes" id="UP000245207"/>
    </source>
</evidence>
<reference evidence="2 3" key="1">
    <citation type="journal article" date="2018" name="Mol. Plant">
        <title>The genome of Artemisia annua provides insight into the evolution of Asteraceae family and artemisinin biosynthesis.</title>
        <authorList>
            <person name="Shen Q."/>
            <person name="Zhang L."/>
            <person name="Liao Z."/>
            <person name="Wang S."/>
            <person name="Yan T."/>
            <person name="Shi P."/>
            <person name="Liu M."/>
            <person name="Fu X."/>
            <person name="Pan Q."/>
            <person name="Wang Y."/>
            <person name="Lv Z."/>
            <person name="Lu X."/>
            <person name="Zhang F."/>
            <person name="Jiang W."/>
            <person name="Ma Y."/>
            <person name="Chen M."/>
            <person name="Hao X."/>
            <person name="Li L."/>
            <person name="Tang Y."/>
            <person name="Lv G."/>
            <person name="Zhou Y."/>
            <person name="Sun X."/>
            <person name="Brodelius P.E."/>
            <person name="Rose J.K.C."/>
            <person name="Tang K."/>
        </authorList>
    </citation>
    <scope>NUCLEOTIDE SEQUENCE [LARGE SCALE GENOMIC DNA]</scope>
    <source>
        <strain evidence="3">cv. Huhao1</strain>
        <tissue evidence="2">Leaf</tissue>
    </source>
</reference>
<keyword evidence="1" id="KW-0732">Signal</keyword>
<keyword evidence="3" id="KW-1185">Reference proteome</keyword>
<keyword evidence="2" id="KW-0269">Exonuclease</keyword>
<organism evidence="2 3">
    <name type="scientific">Artemisia annua</name>
    <name type="common">Sweet wormwood</name>
    <dbReference type="NCBI Taxonomy" id="35608"/>
    <lineage>
        <taxon>Eukaryota</taxon>
        <taxon>Viridiplantae</taxon>
        <taxon>Streptophyta</taxon>
        <taxon>Embryophyta</taxon>
        <taxon>Tracheophyta</taxon>
        <taxon>Spermatophyta</taxon>
        <taxon>Magnoliopsida</taxon>
        <taxon>eudicotyledons</taxon>
        <taxon>Gunneridae</taxon>
        <taxon>Pentapetalae</taxon>
        <taxon>asterids</taxon>
        <taxon>campanulids</taxon>
        <taxon>Asterales</taxon>
        <taxon>Asteraceae</taxon>
        <taxon>Asteroideae</taxon>
        <taxon>Anthemideae</taxon>
        <taxon>Artemisiinae</taxon>
        <taxon>Artemisia</taxon>
    </lineage>
</organism>
<dbReference type="EMBL" id="PKPP01011837">
    <property type="protein sequence ID" value="PWA43426.1"/>
    <property type="molecule type" value="Genomic_DNA"/>
</dbReference>
<dbReference type="GO" id="GO:0004527">
    <property type="term" value="F:exonuclease activity"/>
    <property type="evidence" value="ECO:0007669"/>
    <property type="project" value="UniProtKB-KW"/>
</dbReference>
<keyword evidence="2" id="KW-0378">Hydrolase</keyword>
<dbReference type="OrthoDB" id="26838at2759"/>
<keyword evidence="2" id="KW-0540">Nuclease</keyword>
<proteinExistence type="predicted"/>
<evidence type="ECO:0000256" key="1">
    <source>
        <dbReference type="SAM" id="SignalP"/>
    </source>
</evidence>
<sequence length="122" mass="14064">MYNVCFYSFFARLLMLIVFYQEQKCNEISFSTSRLMSEFRYSCFLAEANVSALRVKRRHEVAAQSADDHTRTFCGHVNKVVPVHTGTHASQLPPEFLHPFAAKKLVIGFECQGLVKFFCNQM</sequence>